<keyword evidence="4" id="KW-1185">Reference proteome</keyword>
<dbReference type="Pfam" id="PF00582">
    <property type="entry name" value="Usp"/>
    <property type="match status" value="1"/>
</dbReference>
<evidence type="ECO:0000313" key="4">
    <source>
        <dbReference type="Proteomes" id="UP000263012"/>
    </source>
</evidence>
<name>A0A343TLX7_9EURY</name>
<reference evidence="4" key="1">
    <citation type="submission" date="2017-11" db="EMBL/GenBank/DDBJ databases">
        <title>Phenotypic and genomic properties of facultatively anaerobic sulfur-reducing natronoarchaea from hypersaline soda lakes.</title>
        <authorList>
            <person name="Sorokin D.Y."/>
            <person name="Kublanov I.V."/>
            <person name="Roman P."/>
            <person name="Sinninghe Damste J.S."/>
            <person name="Golyshin P.N."/>
            <person name="Rojo D."/>
            <person name="Ciordia S."/>
            <person name="Mena M.D.C."/>
            <person name="Ferrer M."/>
            <person name="Messina E."/>
            <person name="Smedile F."/>
            <person name="La Spada G."/>
            <person name="La Cono V."/>
            <person name="Yakimov M.M."/>
        </authorList>
    </citation>
    <scope>NUCLEOTIDE SEQUENCE [LARGE SCALE GENOMIC DNA]</scope>
    <source>
        <strain evidence="4">AArc-Sl</strain>
    </source>
</reference>
<dbReference type="PANTHER" id="PTHR46268">
    <property type="entry name" value="STRESS RESPONSE PROTEIN NHAX"/>
    <property type="match status" value="1"/>
</dbReference>
<dbReference type="InterPro" id="IPR006015">
    <property type="entry name" value="Universal_stress_UspA"/>
</dbReference>
<dbReference type="Proteomes" id="UP000263012">
    <property type="component" value="Chromosome"/>
</dbReference>
<dbReference type="AlphaFoldDB" id="A0A343TLX7"/>
<evidence type="ECO:0000313" key="3">
    <source>
        <dbReference type="EMBL" id="AUX10099.1"/>
    </source>
</evidence>
<protein>
    <submittedName>
        <fullName evidence="3">Universal stress protein UspA</fullName>
    </submittedName>
</protein>
<proteinExistence type="inferred from homology"/>
<sequence length="147" mass="15943">MYRKILIPTDGSDEAEAAAEKGVELAAELGAQVHALYVIDPEVGGQPFKLQRKEEGIEELRERGLELTGRVADIAAEAGVDCEQAVEQGKPYDAIVDYTEENDLDAIVIGTRGRGNIESFLVGNVTEKVMRTADVPVMTVRTSEKPV</sequence>
<comment type="similarity">
    <text evidence="1">Belongs to the universal stress protein A family.</text>
</comment>
<dbReference type="SUPFAM" id="SSF52402">
    <property type="entry name" value="Adenine nucleotide alpha hydrolases-like"/>
    <property type="match status" value="1"/>
</dbReference>
<feature type="domain" description="UspA" evidence="2">
    <location>
        <begin position="1"/>
        <end position="141"/>
    </location>
</feature>
<evidence type="ECO:0000256" key="1">
    <source>
        <dbReference type="ARBA" id="ARBA00008791"/>
    </source>
</evidence>
<dbReference type="PANTHER" id="PTHR46268:SF6">
    <property type="entry name" value="UNIVERSAL STRESS PROTEIN UP12"/>
    <property type="match status" value="1"/>
</dbReference>
<dbReference type="KEGG" id="hdf:AArcSl_2478"/>
<accession>A0A343TLX7</accession>
<evidence type="ECO:0000259" key="2">
    <source>
        <dbReference type="Pfam" id="PF00582"/>
    </source>
</evidence>
<dbReference type="InterPro" id="IPR014729">
    <property type="entry name" value="Rossmann-like_a/b/a_fold"/>
</dbReference>
<dbReference type="PRINTS" id="PR01438">
    <property type="entry name" value="UNVRSLSTRESS"/>
</dbReference>
<organism evidence="3 4">
    <name type="scientific">Halalkaliarchaeum desulfuricum</name>
    <dbReference type="NCBI Taxonomy" id="2055893"/>
    <lineage>
        <taxon>Archaea</taxon>
        <taxon>Methanobacteriati</taxon>
        <taxon>Methanobacteriota</taxon>
        <taxon>Stenosarchaea group</taxon>
        <taxon>Halobacteria</taxon>
        <taxon>Halobacteriales</taxon>
        <taxon>Haloferacaceae</taxon>
        <taxon>Halalkaliarchaeum</taxon>
    </lineage>
</organism>
<dbReference type="Gene3D" id="3.40.50.620">
    <property type="entry name" value="HUPs"/>
    <property type="match status" value="1"/>
</dbReference>
<dbReference type="EMBL" id="CP025066">
    <property type="protein sequence ID" value="AUX10099.1"/>
    <property type="molecule type" value="Genomic_DNA"/>
</dbReference>
<dbReference type="OrthoDB" id="105697at2157"/>
<dbReference type="InterPro" id="IPR006016">
    <property type="entry name" value="UspA"/>
</dbReference>
<gene>
    <name evidence="3" type="primary">uspA23</name>
    <name evidence="3" type="ORF">AArcSl_2478</name>
</gene>
<dbReference type="CDD" id="cd00293">
    <property type="entry name" value="USP-like"/>
    <property type="match status" value="1"/>
</dbReference>
<dbReference type="GeneID" id="37878834"/>
<dbReference type="RefSeq" id="WP_119819785.1">
    <property type="nucleotide sequence ID" value="NZ_CP025066.1"/>
</dbReference>